<evidence type="ECO:0000313" key="10">
    <source>
        <dbReference type="Proteomes" id="UP001596158"/>
    </source>
</evidence>
<comment type="similarity">
    <text evidence="5 6">Belongs to the XseA family.</text>
</comment>
<dbReference type="CDD" id="cd04489">
    <property type="entry name" value="ExoVII_LU_OBF"/>
    <property type="match status" value="1"/>
</dbReference>
<dbReference type="InterPro" id="IPR003753">
    <property type="entry name" value="Exonuc_VII_L"/>
</dbReference>
<dbReference type="PANTHER" id="PTHR30008:SF0">
    <property type="entry name" value="EXODEOXYRIBONUCLEASE 7 LARGE SUBUNIT"/>
    <property type="match status" value="1"/>
</dbReference>
<evidence type="ECO:0000256" key="2">
    <source>
        <dbReference type="ARBA" id="ARBA00022722"/>
    </source>
</evidence>
<dbReference type="InterPro" id="IPR025824">
    <property type="entry name" value="OB-fold_nuc-bd_dom"/>
</dbReference>
<comment type="catalytic activity">
    <reaction evidence="5 6">
        <text>Exonucleolytic cleavage in either 5'- to 3'- or 3'- to 5'-direction to yield nucleoside 5'-phosphates.</text>
        <dbReference type="EC" id="3.1.11.6"/>
    </reaction>
</comment>
<keyword evidence="1 5" id="KW-0963">Cytoplasm</keyword>
<evidence type="ECO:0000256" key="5">
    <source>
        <dbReference type="HAMAP-Rule" id="MF_00378"/>
    </source>
</evidence>
<accession>A0ABW1RU06</accession>
<organism evidence="9 10">
    <name type="scientific">Weissella sagaensis</name>
    <dbReference type="NCBI Taxonomy" id="2559928"/>
    <lineage>
        <taxon>Bacteria</taxon>
        <taxon>Bacillati</taxon>
        <taxon>Bacillota</taxon>
        <taxon>Bacilli</taxon>
        <taxon>Lactobacillales</taxon>
        <taxon>Lactobacillaceae</taxon>
        <taxon>Weissella</taxon>
    </lineage>
</organism>
<dbReference type="RefSeq" id="WP_042491567.1">
    <property type="nucleotide sequence ID" value="NZ_BJDT01000001.1"/>
</dbReference>
<keyword evidence="3 5" id="KW-0378">Hydrolase</keyword>
<dbReference type="GO" id="GO:0008855">
    <property type="term" value="F:exodeoxyribonuclease VII activity"/>
    <property type="evidence" value="ECO:0007669"/>
    <property type="project" value="UniProtKB-EC"/>
</dbReference>
<dbReference type="Pfam" id="PF02601">
    <property type="entry name" value="Exonuc_VII_L"/>
    <property type="match status" value="1"/>
</dbReference>
<evidence type="ECO:0000313" key="9">
    <source>
        <dbReference type="EMBL" id="MFC6178948.1"/>
    </source>
</evidence>
<feature type="domain" description="OB-fold nucleic acid binding" evidence="8">
    <location>
        <begin position="5"/>
        <end position="98"/>
    </location>
</feature>
<evidence type="ECO:0000259" key="7">
    <source>
        <dbReference type="Pfam" id="PF02601"/>
    </source>
</evidence>
<dbReference type="Pfam" id="PF13742">
    <property type="entry name" value="tRNA_anti_2"/>
    <property type="match status" value="1"/>
</dbReference>
<dbReference type="PANTHER" id="PTHR30008">
    <property type="entry name" value="EXODEOXYRIBONUCLEASE 7 LARGE SUBUNIT"/>
    <property type="match status" value="1"/>
</dbReference>
<comment type="subunit">
    <text evidence="5">Heterooligomer composed of large and small subunits.</text>
</comment>
<reference evidence="10" key="1">
    <citation type="journal article" date="2019" name="Int. J. Syst. Evol. Microbiol.">
        <title>The Global Catalogue of Microorganisms (GCM) 10K type strain sequencing project: providing services to taxonomists for standard genome sequencing and annotation.</title>
        <authorList>
            <consortium name="The Broad Institute Genomics Platform"/>
            <consortium name="The Broad Institute Genome Sequencing Center for Infectious Disease"/>
            <person name="Wu L."/>
            <person name="Ma J."/>
        </authorList>
    </citation>
    <scope>NUCLEOTIDE SEQUENCE [LARGE SCALE GENOMIC DNA]</scope>
    <source>
        <strain evidence="10">CCM 8924</strain>
    </source>
</reference>
<keyword evidence="2 5" id="KW-0540">Nuclease</keyword>
<feature type="domain" description="Exonuclease VII large subunit C-terminal" evidence="7">
    <location>
        <begin position="126"/>
        <end position="412"/>
    </location>
</feature>
<proteinExistence type="inferred from homology"/>
<dbReference type="HAMAP" id="MF_00378">
    <property type="entry name" value="Exonuc_7_L"/>
    <property type="match status" value="1"/>
</dbReference>
<sequence>MAEYLTVSALTAYLKRKFVADPYLKKVYVTGEISNFRQRSGHQYFKIKDDQAVLSVTMFKTSFSRLKFQLEPGMKVNIVGHLDLYAPNGSYSLIIDSLEPDGVGALYQAYEQLKNKLEQEGLFNVRQAPIPRFPKKIAVITSPSGAVIRDIMTTVSRRYPIAQLVLYPAVVQGSGAVPSLSKQIDAVNQADDYDVLIIGRGGGSIEDLWAFNDESLVRQMLTVDIPIISSVGHETDTTIADFIADKRAATPTAAAELATPVPLADLWLSIQQAQQQLVTILQREIAQRKNYLDRLQKSYVLTNPERLYEGYLQRLDLAQDKLVRAMTLQIERPNQQLQNLVPRLNQSMNYEMTQAKQHFKHVIASLQLVSPLAILSRGYSVTRKDGVVIHQLQEVSTQDEITVQLSDGEIVASVIEKKEK</sequence>
<evidence type="ECO:0000256" key="3">
    <source>
        <dbReference type="ARBA" id="ARBA00022801"/>
    </source>
</evidence>
<dbReference type="NCBIfam" id="TIGR00237">
    <property type="entry name" value="xseA"/>
    <property type="match status" value="1"/>
</dbReference>
<keyword evidence="10" id="KW-1185">Reference proteome</keyword>
<comment type="caution">
    <text evidence="9">The sequence shown here is derived from an EMBL/GenBank/DDBJ whole genome shotgun (WGS) entry which is preliminary data.</text>
</comment>
<evidence type="ECO:0000259" key="8">
    <source>
        <dbReference type="Pfam" id="PF13742"/>
    </source>
</evidence>
<comment type="function">
    <text evidence="5">Bidirectionally degrades single-stranded DNA into large acid-insoluble oligonucleotides, which are then degraded further into small acid-soluble oligonucleotides.</text>
</comment>
<dbReference type="EC" id="3.1.11.6" evidence="5"/>
<gene>
    <name evidence="5 9" type="primary">xseA</name>
    <name evidence="9" type="ORF">ACFQGR_06075</name>
</gene>
<name>A0ABW1RU06_9LACO</name>
<keyword evidence="4 5" id="KW-0269">Exonuclease</keyword>
<dbReference type="InterPro" id="IPR020579">
    <property type="entry name" value="Exonuc_VII_lsu_C"/>
</dbReference>
<dbReference type="Proteomes" id="UP001596158">
    <property type="component" value="Unassembled WGS sequence"/>
</dbReference>
<evidence type="ECO:0000256" key="1">
    <source>
        <dbReference type="ARBA" id="ARBA00022490"/>
    </source>
</evidence>
<evidence type="ECO:0000256" key="4">
    <source>
        <dbReference type="ARBA" id="ARBA00022839"/>
    </source>
</evidence>
<dbReference type="EMBL" id="JBHSSG010000013">
    <property type="protein sequence ID" value="MFC6178948.1"/>
    <property type="molecule type" value="Genomic_DNA"/>
</dbReference>
<protein>
    <recommendedName>
        <fullName evidence="5">Exodeoxyribonuclease 7 large subunit</fullName>
        <ecNumber evidence="5">3.1.11.6</ecNumber>
    </recommendedName>
    <alternativeName>
        <fullName evidence="5">Exodeoxyribonuclease VII large subunit</fullName>
        <shortName evidence="5">Exonuclease VII large subunit</shortName>
    </alternativeName>
</protein>
<comment type="subcellular location">
    <subcellularLocation>
        <location evidence="5 6">Cytoplasm</location>
    </subcellularLocation>
</comment>
<evidence type="ECO:0000256" key="6">
    <source>
        <dbReference type="RuleBase" id="RU004355"/>
    </source>
</evidence>